<dbReference type="AlphaFoldDB" id="A0A1Y2LCV1"/>
<reference evidence="2 3" key="1">
    <citation type="submission" date="2014-03" db="EMBL/GenBank/DDBJ databases">
        <title>The draft genome sequence of Thalassospira alkalitolerans JCM 18968.</title>
        <authorList>
            <person name="Lai Q."/>
            <person name="Shao Z."/>
        </authorList>
    </citation>
    <scope>NUCLEOTIDE SEQUENCE [LARGE SCALE GENOMIC DNA]</scope>
    <source>
        <strain evidence="2 3">JCM 18968</strain>
    </source>
</reference>
<keyword evidence="1" id="KW-1133">Transmembrane helix</keyword>
<protein>
    <submittedName>
        <fullName evidence="2">Membrane protein</fullName>
    </submittedName>
</protein>
<dbReference type="STRING" id="1293890.TALK_12140"/>
<dbReference type="RefSeq" id="WP_085619195.1">
    <property type="nucleotide sequence ID" value="NZ_CAXBPE010000005.1"/>
</dbReference>
<dbReference type="EMBL" id="JFKB01000007">
    <property type="protein sequence ID" value="OSQ47788.1"/>
    <property type="molecule type" value="Genomic_DNA"/>
</dbReference>
<feature type="transmembrane region" description="Helical" evidence="1">
    <location>
        <begin position="6"/>
        <end position="30"/>
    </location>
</feature>
<comment type="caution">
    <text evidence="2">The sequence shown here is derived from an EMBL/GenBank/DDBJ whole genome shotgun (WGS) entry which is preliminary data.</text>
</comment>
<evidence type="ECO:0000313" key="2">
    <source>
        <dbReference type="EMBL" id="OSQ47788.1"/>
    </source>
</evidence>
<sequence>MTWMAWTPITAVFFTCIFLTLIGMGIWQAISPTIPRRGFLPLETTRGDRLFISLLGAAYIHLGFMVVSDASIWIASIIALVWLFLVMRWG</sequence>
<keyword evidence="3" id="KW-1185">Reference proteome</keyword>
<dbReference type="OrthoDB" id="5420630at2"/>
<name>A0A1Y2LCV1_9PROT</name>
<evidence type="ECO:0000313" key="3">
    <source>
        <dbReference type="Proteomes" id="UP000193396"/>
    </source>
</evidence>
<feature type="transmembrane region" description="Helical" evidence="1">
    <location>
        <begin position="72"/>
        <end position="89"/>
    </location>
</feature>
<keyword evidence="1" id="KW-0812">Transmembrane</keyword>
<organism evidence="2 3">
    <name type="scientific">Thalassospira alkalitolerans</name>
    <dbReference type="NCBI Taxonomy" id="1293890"/>
    <lineage>
        <taxon>Bacteria</taxon>
        <taxon>Pseudomonadati</taxon>
        <taxon>Pseudomonadota</taxon>
        <taxon>Alphaproteobacteria</taxon>
        <taxon>Rhodospirillales</taxon>
        <taxon>Thalassospiraceae</taxon>
        <taxon>Thalassospira</taxon>
    </lineage>
</organism>
<dbReference type="Pfam" id="PF09928">
    <property type="entry name" value="DUF2160"/>
    <property type="match status" value="1"/>
</dbReference>
<dbReference type="InterPro" id="IPR018678">
    <property type="entry name" value="DUF2160_TM"/>
</dbReference>
<gene>
    <name evidence="2" type="ORF">TALK_12140</name>
</gene>
<dbReference type="Proteomes" id="UP000193396">
    <property type="component" value="Unassembled WGS sequence"/>
</dbReference>
<evidence type="ECO:0000256" key="1">
    <source>
        <dbReference type="SAM" id="Phobius"/>
    </source>
</evidence>
<proteinExistence type="predicted"/>
<keyword evidence="1" id="KW-0472">Membrane</keyword>
<accession>A0A1Y2LCV1</accession>